<dbReference type="Gene3D" id="2.30.30.40">
    <property type="entry name" value="SH3 Domains"/>
    <property type="match status" value="1"/>
</dbReference>
<dbReference type="CDD" id="cd21201">
    <property type="entry name" value="CH_VAV"/>
    <property type="match status" value="1"/>
</dbReference>
<dbReference type="PROSITE" id="PS50010">
    <property type="entry name" value="DH_2"/>
    <property type="match status" value="1"/>
</dbReference>
<keyword evidence="10" id="KW-1185">Reference proteome</keyword>
<accession>A0ABM1E8E4</accession>
<dbReference type="InterPro" id="IPR001849">
    <property type="entry name" value="PH_domain"/>
</dbReference>
<evidence type="ECO:0000256" key="4">
    <source>
        <dbReference type="SAM" id="Coils"/>
    </source>
</evidence>
<dbReference type="Pfam" id="PF00307">
    <property type="entry name" value="CH"/>
    <property type="match status" value="1"/>
</dbReference>
<protein>
    <submittedName>
        <fullName evidence="11">Guanine nucleotide exchange factor VAV2-like isoform X1</fullName>
    </submittedName>
</protein>
<evidence type="ECO:0000256" key="3">
    <source>
        <dbReference type="PROSITE-ProRule" id="PRU00192"/>
    </source>
</evidence>
<keyword evidence="4" id="KW-0175">Coiled coil</keyword>
<feature type="domain" description="PH" evidence="6">
    <location>
        <begin position="440"/>
        <end position="476"/>
    </location>
</feature>
<dbReference type="InterPro" id="IPR001452">
    <property type="entry name" value="SH3_domain"/>
</dbReference>
<dbReference type="CDD" id="cd00174">
    <property type="entry name" value="SH3"/>
    <property type="match status" value="1"/>
</dbReference>
<sequence>MSCSRLENMVLLWKECASWLIRCGILPSDHKVTWPNAQVFDLAQILRDGVLLCQLSNTLVPNSIDLKLINQRPQLSQFLCQKNIEAFLHSCQMIFEINSADLFDACDLFNLSNFGQVLRTMSILSKSTKAVVSNIQGFPTVDNRHHQYNNESIYMDLEDLANKRSIPDEDQDYKDDYVDYEDIYEDVCGIHQPKESPTEMVPSAPKLSKREHVTKELVETEQNYVRGINSLIMNFKRPLKTVIPEDKHQLIFRHIEELHTVHTGFYNDLQRAYTTGSMSIADCVLKWRDKFLVYGNYCSNLPSARQCIDELCATKESIKQTVVNCQERANENKHKFQDLLAVPMQRVLRYQLLMKELWKATPDMNEDKPDIEKALNALQDLSLYINEVKRDEEELLERISKIEQSIIDLGDAYIYKEAVVLKCMVIQEPSPNAKRDKWSYCWEMTADDYRVSAYHFYAASEEAKRKWIEAIKMAQDNTQPEDCQHTDHKFTMYTFIEPQVCTACGKLLRGVFCQGYKCVKPDCIARVHKECILASKCGMKSTTLADEPVVIRQPSVHLGKYRVNRALDANVLGHLSLQVGDTILVTNGSESDTYWTGYSMKAKEHGLFPRSHVEKIVPKRGGSYLETGTSLVGNVGSAQPPAIPQGYNPFRNESPSCEAWCAGERDTRRRVRIVTFSMMPRCICVRTDRVDPGTHTNTRPVATCHTPHNTHSCIRM</sequence>
<proteinExistence type="predicted"/>
<dbReference type="Gene3D" id="3.30.60.20">
    <property type="match status" value="1"/>
</dbReference>
<dbReference type="Gene3D" id="1.20.900.10">
    <property type="entry name" value="Dbl homology (DH) domain"/>
    <property type="match status" value="1"/>
</dbReference>
<dbReference type="Gene3D" id="2.30.29.30">
    <property type="entry name" value="Pleckstrin-homology domain (PH domain)/Phosphotyrosine-binding domain (PTB)"/>
    <property type="match status" value="1"/>
</dbReference>
<evidence type="ECO:0000259" key="6">
    <source>
        <dbReference type="PROSITE" id="PS50003"/>
    </source>
</evidence>
<evidence type="ECO:0000313" key="11">
    <source>
        <dbReference type="RefSeq" id="XP_014668465.1"/>
    </source>
</evidence>
<name>A0ABM1E8E4_PRICU</name>
<dbReference type="InterPro" id="IPR036028">
    <property type="entry name" value="SH3-like_dom_sf"/>
</dbReference>
<dbReference type="Pfam" id="PF00130">
    <property type="entry name" value="C1_1"/>
    <property type="match status" value="1"/>
</dbReference>
<dbReference type="PANTHER" id="PTHR45818">
    <property type="entry name" value="PROTEIN VAV"/>
    <property type="match status" value="1"/>
</dbReference>
<dbReference type="PROSITE" id="PS50002">
    <property type="entry name" value="SH3"/>
    <property type="match status" value="1"/>
</dbReference>
<evidence type="ECO:0000313" key="10">
    <source>
        <dbReference type="Proteomes" id="UP000695022"/>
    </source>
</evidence>
<dbReference type="SMART" id="SM00033">
    <property type="entry name" value="CH"/>
    <property type="match status" value="1"/>
</dbReference>
<dbReference type="SUPFAM" id="SSF47576">
    <property type="entry name" value="Calponin-homology domain, CH-domain"/>
    <property type="match status" value="1"/>
</dbReference>
<evidence type="ECO:0000259" key="7">
    <source>
        <dbReference type="PROSITE" id="PS50010"/>
    </source>
</evidence>
<dbReference type="InterPro" id="IPR011993">
    <property type="entry name" value="PH-like_dom_sf"/>
</dbReference>
<dbReference type="RefSeq" id="XP_014668465.1">
    <property type="nucleotide sequence ID" value="XM_014812979.1"/>
</dbReference>
<organism evidence="10 11">
    <name type="scientific">Priapulus caudatus</name>
    <name type="common">Priapulid worm</name>
    <dbReference type="NCBI Taxonomy" id="37621"/>
    <lineage>
        <taxon>Eukaryota</taxon>
        <taxon>Metazoa</taxon>
        <taxon>Ecdysozoa</taxon>
        <taxon>Scalidophora</taxon>
        <taxon>Priapulida</taxon>
        <taxon>Priapulimorpha</taxon>
        <taxon>Priapulimorphida</taxon>
        <taxon>Priapulidae</taxon>
        <taxon>Priapulus</taxon>
    </lineage>
</organism>
<dbReference type="Pfam" id="PF00621">
    <property type="entry name" value="RhoGEF"/>
    <property type="match status" value="1"/>
</dbReference>
<dbReference type="InterPro" id="IPR001715">
    <property type="entry name" value="CH_dom"/>
</dbReference>
<gene>
    <name evidence="11" type="primary">LOC106809774</name>
</gene>
<dbReference type="Pfam" id="PF22697">
    <property type="entry name" value="SOS1_NGEF_PH"/>
    <property type="match status" value="1"/>
</dbReference>
<dbReference type="Proteomes" id="UP000695022">
    <property type="component" value="Unplaced"/>
</dbReference>
<feature type="coiled-coil region" evidence="4">
    <location>
        <begin position="371"/>
        <end position="405"/>
    </location>
</feature>
<dbReference type="SUPFAM" id="SSF50044">
    <property type="entry name" value="SH3-domain"/>
    <property type="match status" value="1"/>
</dbReference>
<dbReference type="GeneID" id="106809774"/>
<evidence type="ECO:0000256" key="1">
    <source>
        <dbReference type="ARBA" id="ARBA00022443"/>
    </source>
</evidence>
<dbReference type="PROSITE" id="PS50003">
    <property type="entry name" value="PH_DOMAIN"/>
    <property type="match status" value="1"/>
</dbReference>
<dbReference type="InterPro" id="IPR002219">
    <property type="entry name" value="PKC_DAG/PE"/>
</dbReference>
<feature type="domain" description="SH3" evidence="5">
    <location>
        <begin position="556"/>
        <end position="618"/>
    </location>
</feature>
<evidence type="ECO:0000256" key="2">
    <source>
        <dbReference type="ARBA" id="ARBA00022658"/>
    </source>
</evidence>
<feature type="domain" description="Phorbol-ester/DAG-type" evidence="9">
    <location>
        <begin position="487"/>
        <end position="537"/>
    </location>
</feature>
<dbReference type="InterPro" id="IPR000219">
    <property type="entry name" value="DH_dom"/>
</dbReference>
<dbReference type="InterPro" id="IPR036872">
    <property type="entry name" value="CH_dom_sf"/>
</dbReference>
<dbReference type="InterPro" id="IPR035899">
    <property type="entry name" value="DBL_dom_sf"/>
</dbReference>
<reference evidence="11" key="1">
    <citation type="submission" date="2025-08" db="UniProtKB">
        <authorList>
            <consortium name="RefSeq"/>
        </authorList>
    </citation>
    <scope>IDENTIFICATION</scope>
</reference>
<evidence type="ECO:0000259" key="5">
    <source>
        <dbReference type="PROSITE" id="PS50002"/>
    </source>
</evidence>
<dbReference type="PROSITE" id="PS50021">
    <property type="entry name" value="CH"/>
    <property type="match status" value="1"/>
</dbReference>
<dbReference type="PROSITE" id="PS50081">
    <property type="entry name" value="ZF_DAG_PE_2"/>
    <property type="match status" value="1"/>
</dbReference>
<keyword evidence="2" id="KW-0344">Guanine-nucleotide releasing factor</keyword>
<feature type="domain" description="DH" evidence="7">
    <location>
        <begin position="209"/>
        <end position="388"/>
    </location>
</feature>
<dbReference type="SMART" id="SM00326">
    <property type="entry name" value="SH3"/>
    <property type="match status" value="1"/>
</dbReference>
<evidence type="ECO:0000259" key="9">
    <source>
        <dbReference type="PROSITE" id="PS50081"/>
    </source>
</evidence>
<dbReference type="PANTHER" id="PTHR45818:SF3">
    <property type="entry name" value="PROTEIN VAV"/>
    <property type="match status" value="1"/>
</dbReference>
<dbReference type="SMART" id="SM00325">
    <property type="entry name" value="RhoGEF"/>
    <property type="match status" value="1"/>
</dbReference>
<keyword evidence="1 3" id="KW-0728">SH3 domain</keyword>
<dbReference type="Gene3D" id="1.10.418.10">
    <property type="entry name" value="Calponin-like domain"/>
    <property type="match status" value="1"/>
</dbReference>
<dbReference type="SUPFAM" id="SSF50729">
    <property type="entry name" value="PH domain-like"/>
    <property type="match status" value="1"/>
</dbReference>
<dbReference type="Pfam" id="PF07653">
    <property type="entry name" value="SH3_2"/>
    <property type="match status" value="1"/>
</dbReference>
<dbReference type="CDD" id="cd20810">
    <property type="entry name" value="C1_VAV"/>
    <property type="match status" value="1"/>
</dbReference>
<dbReference type="CDD" id="cd00160">
    <property type="entry name" value="RhoGEF"/>
    <property type="match status" value="1"/>
</dbReference>
<dbReference type="SUPFAM" id="SSF48065">
    <property type="entry name" value="DBL homology domain (DH-domain)"/>
    <property type="match status" value="1"/>
</dbReference>
<feature type="domain" description="Calponin-homology (CH)" evidence="8">
    <location>
        <begin position="10"/>
        <end position="128"/>
    </location>
</feature>
<dbReference type="InterPro" id="IPR055251">
    <property type="entry name" value="SOS1_NGEF_PH"/>
</dbReference>
<evidence type="ECO:0000259" key="8">
    <source>
        <dbReference type="PROSITE" id="PS50021"/>
    </source>
</evidence>